<name>A0ABQ4L3H3_SIMTE</name>
<dbReference type="Proteomes" id="UP000680670">
    <property type="component" value="Unassembled WGS sequence"/>
</dbReference>
<accession>A0ABQ4L3H3</accession>
<comment type="caution">
    <text evidence="1">The sequence shown here is derived from an EMBL/GenBank/DDBJ whole genome shotgun (WGS) entry which is preliminary data.</text>
</comment>
<evidence type="ECO:0000313" key="2">
    <source>
        <dbReference type="Proteomes" id="UP000680670"/>
    </source>
</evidence>
<sequence>MNACWYSIQRGFKPWLNKVKASGGCHRFSEGIYRAELDKIWAQIRQGAFDT</sequence>
<dbReference type="RefSeq" id="WP_212950874.1">
    <property type="nucleotide sequence ID" value="NZ_BORI01000020.1"/>
</dbReference>
<evidence type="ECO:0000313" key="1">
    <source>
        <dbReference type="EMBL" id="GIN98441.1"/>
    </source>
</evidence>
<dbReference type="EMBL" id="BORJ01000014">
    <property type="protein sequence ID" value="GIN98441.1"/>
    <property type="molecule type" value="Genomic_DNA"/>
</dbReference>
<gene>
    <name evidence="1" type="ORF">J6TS1_43110</name>
</gene>
<protein>
    <submittedName>
        <fullName evidence="1">Uncharacterized protein</fullName>
    </submittedName>
</protein>
<reference evidence="1 2" key="1">
    <citation type="submission" date="2021-03" db="EMBL/GenBank/DDBJ databases">
        <title>Antimicrobial resistance genes in bacteria isolated from Japanese honey, and their potential for conferring macrolide and lincosamide resistance in the American foulbrood pathogen Paenibacillus larvae.</title>
        <authorList>
            <person name="Okamoto M."/>
            <person name="Kumagai M."/>
            <person name="Kanamori H."/>
            <person name="Takamatsu D."/>
        </authorList>
    </citation>
    <scope>NUCLEOTIDE SEQUENCE [LARGE SCALE GENOMIC DNA]</scope>
    <source>
        <strain evidence="1 2">J6TS1</strain>
    </source>
</reference>
<keyword evidence="2" id="KW-1185">Reference proteome</keyword>
<proteinExistence type="predicted"/>
<organism evidence="1 2">
    <name type="scientific">Siminovitchia terrae</name>
    <name type="common">Bacillus terrae</name>
    <dbReference type="NCBI Taxonomy" id="1914933"/>
    <lineage>
        <taxon>Bacteria</taxon>
        <taxon>Bacillati</taxon>
        <taxon>Bacillota</taxon>
        <taxon>Bacilli</taxon>
        <taxon>Bacillales</taxon>
        <taxon>Bacillaceae</taxon>
        <taxon>Siminovitchia</taxon>
    </lineage>
</organism>